<evidence type="ECO:0000256" key="3">
    <source>
        <dbReference type="ARBA" id="ARBA00022989"/>
    </source>
</evidence>
<dbReference type="InterPro" id="IPR007016">
    <property type="entry name" value="O-antigen_ligase-rel_domated"/>
</dbReference>
<feature type="transmembrane region" description="Helical" evidence="5">
    <location>
        <begin position="390"/>
        <end position="408"/>
    </location>
</feature>
<evidence type="ECO:0000256" key="5">
    <source>
        <dbReference type="SAM" id="Phobius"/>
    </source>
</evidence>
<gene>
    <name evidence="7" type="ORF">H9L13_09190</name>
</gene>
<dbReference type="GO" id="GO:0016020">
    <property type="term" value="C:membrane"/>
    <property type="evidence" value="ECO:0007669"/>
    <property type="project" value="UniProtKB-SubCell"/>
</dbReference>
<feature type="transmembrane region" description="Helical" evidence="5">
    <location>
        <begin position="183"/>
        <end position="208"/>
    </location>
</feature>
<feature type="transmembrane region" description="Helical" evidence="5">
    <location>
        <begin position="414"/>
        <end position="432"/>
    </location>
</feature>
<keyword evidence="4 5" id="KW-0472">Membrane</keyword>
<feature type="transmembrane region" description="Helical" evidence="5">
    <location>
        <begin position="360"/>
        <end position="383"/>
    </location>
</feature>
<dbReference type="KEGG" id="slut:H9L13_09190"/>
<feature type="transmembrane region" description="Helical" evidence="5">
    <location>
        <begin position="59"/>
        <end position="82"/>
    </location>
</feature>
<dbReference type="EMBL" id="CP060718">
    <property type="protein sequence ID" value="QNN66830.1"/>
    <property type="molecule type" value="Genomic_DNA"/>
</dbReference>
<dbReference type="Proteomes" id="UP000515971">
    <property type="component" value="Chromosome"/>
</dbReference>
<sequence length="450" mass="46883">MADRMRHGVAPLYLLMCLTLGGSAQGIWTNVLLQLTGVAIIAWSALAPPSEPLTGKARALAWLALAALIVVVLQLIPLPAAIWSGLGGRAGLAADFRILGQPLPAMSLSLTPHDTIATVLRAIPAVAMYCAVVRLRAYRGTWLALALILATLAAILLGVLQVAGGEDGTSSWYFYPQSSFGLAVGFFANANHMGQLLVVSLPFIAALFVAARGRKTQQRAGIAAVLVGVALVVAVGIALNRSAAALILAVPAAGASLMLLPRARNMVRGWAVPVLALLAVAAGAVALGPVGDRMLGSSVSVSARAEMARTTIAAAREFLPFGSGLGTFRPVYRYYEDPDTTDRVATNHAHNDYLELALELGLPGILLIVAFLGWWALTAGGVWRSAASSPFARAAAIASAAILLHSLVDYPLRTAALGAVFAMCLGLMTVALRKREDATALRPTRHMGIG</sequence>
<dbReference type="PANTHER" id="PTHR37422:SF13">
    <property type="entry name" value="LIPOPOLYSACCHARIDE BIOSYNTHESIS PROTEIN PA4999-RELATED"/>
    <property type="match status" value="1"/>
</dbReference>
<dbReference type="Pfam" id="PF04932">
    <property type="entry name" value="Wzy_C"/>
    <property type="match status" value="1"/>
</dbReference>
<feature type="transmembrane region" description="Helical" evidence="5">
    <location>
        <begin position="142"/>
        <end position="163"/>
    </location>
</feature>
<protein>
    <submittedName>
        <fullName evidence="7">O-antigen ligase family protein</fullName>
    </submittedName>
</protein>
<feature type="transmembrane region" description="Helical" evidence="5">
    <location>
        <begin position="245"/>
        <end position="263"/>
    </location>
</feature>
<keyword evidence="3 5" id="KW-1133">Transmembrane helix</keyword>
<proteinExistence type="predicted"/>
<keyword evidence="7" id="KW-0436">Ligase</keyword>
<dbReference type="AlphaFoldDB" id="A0A7G9SG55"/>
<keyword evidence="8" id="KW-1185">Reference proteome</keyword>
<dbReference type="InterPro" id="IPR051533">
    <property type="entry name" value="WaaL-like"/>
</dbReference>
<name>A0A7G9SG55_9SPHN</name>
<dbReference type="GO" id="GO:0016874">
    <property type="term" value="F:ligase activity"/>
    <property type="evidence" value="ECO:0007669"/>
    <property type="project" value="UniProtKB-KW"/>
</dbReference>
<dbReference type="RefSeq" id="WP_187537422.1">
    <property type="nucleotide sequence ID" value="NZ_BAABJT010000001.1"/>
</dbReference>
<feature type="transmembrane region" description="Helical" evidence="5">
    <location>
        <begin position="220"/>
        <end position="239"/>
    </location>
</feature>
<evidence type="ECO:0000313" key="7">
    <source>
        <dbReference type="EMBL" id="QNN66830.1"/>
    </source>
</evidence>
<evidence type="ECO:0000256" key="1">
    <source>
        <dbReference type="ARBA" id="ARBA00004141"/>
    </source>
</evidence>
<accession>A0A7G9SG55</accession>
<evidence type="ECO:0000256" key="4">
    <source>
        <dbReference type="ARBA" id="ARBA00023136"/>
    </source>
</evidence>
<evidence type="ECO:0000259" key="6">
    <source>
        <dbReference type="Pfam" id="PF04932"/>
    </source>
</evidence>
<evidence type="ECO:0000313" key="8">
    <source>
        <dbReference type="Proteomes" id="UP000515971"/>
    </source>
</evidence>
<dbReference type="PANTHER" id="PTHR37422">
    <property type="entry name" value="TEICHURONIC ACID BIOSYNTHESIS PROTEIN TUAE"/>
    <property type="match status" value="1"/>
</dbReference>
<comment type="subcellular location">
    <subcellularLocation>
        <location evidence="1">Membrane</location>
        <topology evidence="1">Multi-pass membrane protein</topology>
    </subcellularLocation>
</comment>
<feature type="domain" description="O-antigen ligase-related" evidence="6">
    <location>
        <begin position="229"/>
        <end position="369"/>
    </location>
</feature>
<feature type="transmembrane region" description="Helical" evidence="5">
    <location>
        <begin position="31"/>
        <end position="47"/>
    </location>
</feature>
<reference evidence="7 8" key="1">
    <citation type="submission" date="2020-08" db="EMBL/GenBank/DDBJ databases">
        <title>Genome sequence of Sphingomonas lutea KCTC 23642T.</title>
        <authorList>
            <person name="Hyun D.-W."/>
            <person name="Bae J.-W."/>
        </authorList>
    </citation>
    <scope>NUCLEOTIDE SEQUENCE [LARGE SCALE GENOMIC DNA]</scope>
    <source>
        <strain evidence="7 8">KCTC 23642</strain>
    </source>
</reference>
<keyword evidence="2 5" id="KW-0812">Transmembrane</keyword>
<feature type="transmembrane region" description="Helical" evidence="5">
    <location>
        <begin position="116"/>
        <end position="135"/>
    </location>
</feature>
<feature type="transmembrane region" description="Helical" evidence="5">
    <location>
        <begin position="270"/>
        <end position="290"/>
    </location>
</feature>
<organism evidence="7 8">
    <name type="scientific">Sphingomonas lutea</name>
    <dbReference type="NCBI Taxonomy" id="1045317"/>
    <lineage>
        <taxon>Bacteria</taxon>
        <taxon>Pseudomonadati</taxon>
        <taxon>Pseudomonadota</taxon>
        <taxon>Alphaproteobacteria</taxon>
        <taxon>Sphingomonadales</taxon>
        <taxon>Sphingomonadaceae</taxon>
        <taxon>Sphingomonas</taxon>
    </lineage>
</organism>
<evidence type="ECO:0000256" key="2">
    <source>
        <dbReference type="ARBA" id="ARBA00022692"/>
    </source>
</evidence>